<dbReference type="EMBL" id="BJON01000020">
    <property type="protein sequence ID" value="GED71245.1"/>
    <property type="molecule type" value="Genomic_DNA"/>
</dbReference>
<evidence type="ECO:0000313" key="2">
    <source>
        <dbReference type="EMBL" id="GED71245.1"/>
    </source>
</evidence>
<protein>
    <submittedName>
        <fullName evidence="2">Uncharacterized protein</fullName>
    </submittedName>
</protein>
<evidence type="ECO:0000256" key="1">
    <source>
        <dbReference type="SAM" id="Phobius"/>
    </source>
</evidence>
<sequence>MFMMIVADKPSMIPFVFNVGISPDAIKFSICGSPAELSVAAGVVVAGCAGVAVSVFGFDWVLLVPEP</sequence>
<keyword evidence="3" id="KW-1185">Reference proteome</keyword>
<comment type="caution">
    <text evidence="2">The sequence shown here is derived from an EMBL/GenBank/DDBJ whole genome shotgun (WGS) entry which is preliminary data.</text>
</comment>
<keyword evidence="1" id="KW-1133">Transmembrane helix</keyword>
<accession>A0ABQ0TTV0</accession>
<keyword evidence="1" id="KW-0812">Transmembrane</keyword>
<gene>
    <name evidence="2" type="ORF">BRE01_49470</name>
</gene>
<dbReference type="Proteomes" id="UP000319578">
    <property type="component" value="Unassembled WGS sequence"/>
</dbReference>
<evidence type="ECO:0000313" key="3">
    <source>
        <dbReference type="Proteomes" id="UP000319578"/>
    </source>
</evidence>
<reference evidence="2 3" key="1">
    <citation type="submission" date="2019-06" db="EMBL/GenBank/DDBJ databases">
        <title>Whole genome shotgun sequence of Brevibacillus reuszeri NBRC 15719.</title>
        <authorList>
            <person name="Hosoyama A."/>
            <person name="Uohara A."/>
            <person name="Ohji S."/>
            <person name="Ichikawa N."/>
        </authorList>
    </citation>
    <scope>NUCLEOTIDE SEQUENCE [LARGE SCALE GENOMIC DNA]</scope>
    <source>
        <strain evidence="2 3">NBRC 15719</strain>
    </source>
</reference>
<feature type="transmembrane region" description="Helical" evidence="1">
    <location>
        <begin position="37"/>
        <end position="58"/>
    </location>
</feature>
<organism evidence="2 3">
    <name type="scientific">Brevibacillus reuszeri</name>
    <dbReference type="NCBI Taxonomy" id="54915"/>
    <lineage>
        <taxon>Bacteria</taxon>
        <taxon>Bacillati</taxon>
        <taxon>Bacillota</taxon>
        <taxon>Bacilli</taxon>
        <taxon>Bacillales</taxon>
        <taxon>Paenibacillaceae</taxon>
        <taxon>Brevibacillus</taxon>
    </lineage>
</organism>
<proteinExistence type="predicted"/>
<keyword evidence="1" id="KW-0472">Membrane</keyword>
<name>A0ABQ0TTV0_9BACL</name>